<evidence type="ECO:0000313" key="12">
    <source>
        <dbReference type="EMBL" id="CAB63405.2"/>
    </source>
</evidence>
<dbReference type="eggNOG" id="KOG3575">
    <property type="taxonomic scope" value="Eukaryota"/>
</dbReference>
<dbReference type="PhylomeDB" id="Q9U1U2"/>
<keyword evidence="10" id="KW-0539">Nucleus</keyword>
<dbReference type="Pfam" id="PF00105">
    <property type="entry name" value="zf-C4"/>
    <property type="match status" value="1"/>
</dbReference>
<dbReference type="PaxDb" id="6239-Y69H2.8"/>
<protein>
    <submittedName>
        <fullName evidence="12">Nuclear receptor domain-containing protein</fullName>
    </submittedName>
</protein>
<keyword evidence="7" id="KW-0238">DNA-binding</keyword>
<dbReference type="InterPro" id="IPR001628">
    <property type="entry name" value="Znf_hrmn_rcpt"/>
</dbReference>
<dbReference type="GO" id="GO:0005634">
    <property type="term" value="C:nucleus"/>
    <property type="evidence" value="ECO:0007669"/>
    <property type="project" value="UniProtKB-SubCell"/>
</dbReference>
<dbReference type="EMBL" id="BX284605">
    <property type="protein sequence ID" value="CAB63405.2"/>
    <property type="molecule type" value="Genomic_DNA"/>
</dbReference>
<dbReference type="FunCoup" id="Q9U1U2">
    <property type="interactions" value="5"/>
</dbReference>
<dbReference type="Gene3D" id="3.30.50.10">
    <property type="entry name" value="Erythroid Transcription Factor GATA-1, subunit A"/>
    <property type="match status" value="1"/>
</dbReference>
<keyword evidence="8" id="KW-0804">Transcription</keyword>
<dbReference type="WormBase" id="Y69H2.8">
    <property type="protein sequence ID" value="CE42556"/>
    <property type="gene ID" value="WBGene00013483"/>
    <property type="gene designation" value="nhr-241"/>
</dbReference>
<comment type="subcellular location">
    <subcellularLocation>
        <location evidence="1">Nucleus</location>
    </subcellularLocation>
</comment>
<dbReference type="PANTHER" id="PTHR46587">
    <property type="entry name" value="NUCLEAR HORMONE RECEPTOR FAMILY"/>
    <property type="match status" value="1"/>
</dbReference>
<dbReference type="PROSITE" id="PS51030">
    <property type="entry name" value="NUCLEAR_REC_DBD_2"/>
    <property type="match status" value="1"/>
</dbReference>
<feature type="domain" description="Nuclear receptor" evidence="11">
    <location>
        <begin position="18"/>
        <end position="94"/>
    </location>
</feature>
<dbReference type="Proteomes" id="UP000001940">
    <property type="component" value="Chromosome V"/>
</dbReference>
<dbReference type="InterPro" id="IPR049636">
    <property type="entry name" value="HNF4-like_DBD"/>
</dbReference>
<evidence type="ECO:0000256" key="8">
    <source>
        <dbReference type="ARBA" id="ARBA00023163"/>
    </source>
</evidence>
<evidence type="ECO:0000259" key="11">
    <source>
        <dbReference type="PROSITE" id="PS51030"/>
    </source>
</evidence>
<dbReference type="GO" id="GO:0000978">
    <property type="term" value="F:RNA polymerase II cis-regulatory region sequence-specific DNA binding"/>
    <property type="evidence" value="ECO:0007669"/>
    <property type="project" value="InterPro"/>
</dbReference>
<evidence type="ECO:0000256" key="6">
    <source>
        <dbReference type="ARBA" id="ARBA00023015"/>
    </source>
</evidence>
<dbReference type="KEGG" id="cel:CELE_Y69H2.8"/>
<keyword evidence="5" id="KW-0862">Zinc</keyword>
<evidence type="ECO:0000256" key="9">
    <source>
        <dbReference type="ARBA" id="ARBA00023170"/>
    </source>
</evidence>
<sequence>MSSDLPAAPSDLPSTSSNLLCTVCGAPASGRRYGAAAACLACIVFFRRSVLRKIHYTCQALGRCEITVASRCVCRYCRMQKCLAAGMDPRAIQIRDLLGPRSLSSRLSSRRNLDFSPILDLTDFLSLQRTQCSSGNQKCFQQTSREATSSDINSSLKLAIEHANSWALKFNFYENFTEKTSILSEFAIGFMLIDQAFKTAEEAENGFWLLQNGTFLVENEHKSYSKYVSEILNSIAVPFKNLKIEEFECVILKILLFLSANSLQNHRDLAPHRKYCFKLLTEHRSPPEAGEIILLLSSIRCVIKSFYNVTRISDIFNVENFDDDVKVVLVE</sequence>
<evidence type="ECO:0000313" key="14">
    <source>
        <dbReference type="WormBase" id="Y69H2.8"/>
    </source>
</evidence>
<keyword evidence="6" id="KW-0805">Transcription regulation</keyword>
<dbReference type="Pfam" id="PF00104">
    <property type="entry name" value="Hormone_recep"/>
    <property type="match status" value="1"/>
</dbReference>
<keyword evidence="4" id="KW-0863">Zinc-finger</keyword>
<dbReference type="AlphaFoldDB" id="Q9U1U2"/>
<dbReference type="SUPFAM" id="SSF48508">
    <property type="entry name" value="Nuclear receptor ligand-binding domain"/>
    <property type="match status" value="1"/>
</dbReference>
<proteinExistence type="inferred from homology"/>
<keyword evidence="3" id="KW-0479">Metal-binding</keyword>
<dbReference type="CDD" id="cd06960">
    <property type="entry name" value="NR_DBD_HNF4A"/>
    <property type="match status" value="1"/>
</dbReference>
<evidence type="ECO:0000256" key="10">
    <source>
        <dbReference type="ARBA" id="ARBA00023242"/>
    </source>
</evidence>
<dbReference type="SMART" id="SM00399">
    <property type="entry name" value="ZnF_C4"/>
    <property type="match status" value="1"/>
</dbReference>
<evidence type="ECO:0000256" key="2">
    <source>
        <dbReference type="ARBA" id="ARBA00005993"/>
    </source>
</evidence>
<dbReference type="Gene3D" id="1.10.565.10">
    <property type="entry name" value="Retinoid X Receptor"/>
    <property type="match status" value="1"/>
</dbReference>
<gene>
    <name evidence="12 14" type="primary">nhr-241</name>
    <name evidence="12" type="ORF">CELE_Y69H2.8</name>
    <name evidence="14" type="ORF">Y69H2.8</name>
</gene>
<reference evidence="12 13" key="1">
    <citation type="journal article" date="1998" name="Science">
        <title>Genome sequence of the nematode C. elegans: a platform for investigating biology.</title>
        <authorList>
            <consortium name="The C. elegans sequencing consortium"/>
            <person name="Sulson J.E."/>
            <person name="Waterston R."/>
        </authorList>
    </citation>
    <scope>NUCLEOTIDE SEQUENCE [LARGE SCALE GENOMIC DNA]</scope>
    <source>
        <strain evidence="12 13">Bristol N2</strain>
    </source>
</reference>
<dbReference type="OrthoDB" id="5865454at2759"/>
<evidence type="ECO:0000256" key="1">
    <source>
        <dbReference type="ARBA" id="ARBA00004123"/>
    </source>
</evidence>
<dbReference type="OMA" id="FMLIDQA"/>
<comment type="similarity">
    <text evidence="2">Belongs to the nuclear hormone receptor family.</text>
</comment>
<dbReference type="HOGENOM" id="CLU_007368_0_0_1"/>
<evidence type="ECO:0000256" key="7">
    <source>
        <dbReference type="ARBA" id="ARBA00023125"/>
    </source>
</evidence>
<keyword evidence="13" id="KW-1185">Reference proteome</keyword>
<dbReference type="GeneID" id="190558"/>
<evidence type="ECO:0000256" key="5">
    <source>
        <dbReference type="ARBA" id="ARBA00022833"/>
    </source>
</evidence>
<dbReference type="STRING" id="6239.Y69H2.8.1"/>
<evidence type="ECO:0000313" key="13">
    <source>
        <dbReference type="Proteomes" id="UP000001940"/>
    </source>
</evidence>
<dbReference type="CTD" id="190558"/>
<organism evidence="12 13">
    <name type="scientific">Caenorhabditis elegans</name>
    <dbReference type="NCBI Taxonomy" id="6239"/>
    <lineage>
        <taxon>Eukaryota</taxon>
        <taxon>Metazoa</taxon>
        <taxon>Ecdysozoa</taxon>
        <taxon>Nematoda</taxon>
        <taxon>Chromadorea</taxon>
        <taxon>Rhabditida</taxon>
        <taxon>Rhabditina</taxon>
        <taxon>Rhabditomorpha</taxon>
        <taxon>Rhabditoidea</taxon>
        <taxon>Rhabditidae</taxon>
        <taxon>Peloderinae</taxon>
        <taxon>Caenorhabditis</taxon>
    </lineage>
</organism>
<keyword evidence="9 12" id="KW-0675">Receptor</keyword>
<dbReference type="PANTHER" id="PTHR46587:SF8">
    <property type="entry name" value="NUCLEAR RECEPTOR DOMAIN-CONTAINING PROTEIN"/>
    <property type="match status" value="1"/>
</dbReference>
<dbReference type="SUPFAM" id="SSF57716">
    <property type="entry name" value="Glucocorticoid receptor-like (DNA-binding domain)"/>
    <property type="match status" value="1"/>
</dbReference>
<dbReference type="RefSeq" id="NP_507649.2">
    <property type="nucleotide sequence ID" value="NM_075248.4"/>
</dbReference>
<accession>Q9U1U2</accession>
<dbReference type="SMART" id="SM00430">
    <property type="entry name" value="HOLI"/>
    <property type="match status" value="1"/>
</dbReference>
<dbReference type="GO" id="GO:0003700">
    <property type="term" value="F:DNA-binding transcription factor activity"/>
    <property type="evidence" value="ECO:0007669"/>
    <property type="project" value="InterPro"/>
</dbReference>
<name>Q9U1U2_CAEEL</name>
<evidence type="ECO:0000256" key="4">
    <source>
        <dbReference type="ARBA" id="ARBA00022771"/>
    </source>
</evidence>
<dbReference type="AGR" id="WB:WBGene00013483"/>
<dbReference type="InterPro" id="IPR000536">
    <property type="entry name" value="Nucl_hrmn_rcpt_lig-bd"/>
</dbReference>
<dbReference type="UCSC" id="Y69H2.8">
    <property type="organism name" value="c. elegans"/>
</dbReference>
<evidence type="ECO:0000256" key="3">
    <source>
        <dbReference type="ARBA" id="ARBA00022723"/>
    </source>
</evidence>
<dbReference type="SMR" id="Q9U1U2"/>
<dbReference type="InterPro" id="IPR035500">
    <property type="entry name" value="NHR-like_dom_sf"/>
</dbReference>
<dbReference type="PRINTS" id="PR00047">
    <property type="entry name" value="STROIDFINGER"/>
</dbReference>
<dbReference type="GO" id="GO:0008270">
    <property type="term" value="F:zinc ion binding"/>
    <property type="evidence" value="ECO:0007669"/>
    <property type="project" value="UniProtKB-KW"/>
</dbReference>
<dbReference type="InterPro" id="IPR013088">
    <property type="entry name" value="Znf_NHR/GATA"/>
</dbReference>
<dbReference type="InParanoid" id="Q9U1U2"/>